<dbReference type="SUPFAM" id="SSF55874">
    <property type="entry name" value="ATPase domain of HSP90 chaperone/DNA topoisomerase II/histidine kinase"/>
    <property type="match status" value="1"/>
</dbReference>
<feature type="modified residue" description="4-aspartylphosphate" evidence="6">
    <location>
        <position position="567"/>
    </location>
</feature>
<evidence type="ECO:0000259" key="7">
    <source>
        <dbReference type="PROSITE" id="PS50109"/>
    </source>
</evidence>
<feature type="modified residue" description="4-aspartylphosphate" evidence="6">
    <location>
        <position position="63"/>
    </location>
</feature>
<dbReference type="Proteomes" id="UP000182719">
    <property type="component" value="Unassembled WGS sequence"/>
</dbReference>
<dbReference type="InterPro" id="IPR001789">
    <property type="entry name" value="Sig_transdc_resp-reg_receiver"/>
</dbReference>
<dbReference type="InterPro" id="IPR035965">
    <property type="entry name" value="PAS-like_dom_sf"/>
</dbReference>
<dbReference type="AlphaFoldDB" id="A0A1H7KSK1"/>
<evidence type="ECO:0000313" key="11">
    <source>
        <dbReference type="Proteomes" id="UP000182719"/>
    </source>
</evidence>
<keyword evidence="5" id="KW-0418">Kinase</keyword>
<keyword evidence="11" id="KW-1185">Reference proteome</keyword>
<evidence type="ECO:0000256" key="5">
    <source>
        <dbReference type="ARBA" id="ARBA00022777"/>
    </source>
</evidence>
<organism evidence="10 11">
    <name type="scientific">Stigmatella aurantiaca</name>
    <dbReference type="NCBI Taxonomy" id="41"/>
    <lineage>
        <taxon>Bacteria</taxon>
        <taxon>Pseudomonadati</taxon>
        <taxon>Myxococcota</taxon>
        <taxon>Myxococcia</taxon>
        <taxon>Myxococcales</taxon>
        <taxon>Cystobacterineae</taxon>
        <taxon>Archangiaceae</taxon>
        <taxon>Stigmatella</taxon>
    </lineage>
</organism>
<dbReference type="PROSITE" id="PS50109">
    <property type="entry name" value="HIS_KIN"/>
    <property type="match status" value="1"/>
</dbReference>
<dbReference type="Pfam" id="PF02518">
    <property type="entry name" value="HATPase_c"/>
    <property type="match status" value="1"/>
</dbReference>
<gene>
    <name evidence="10" type="ORF">SAMN05444354_10315</name>
</gene>
<dbReference type="Gene3D" id="3.40.50.2300">
    <property type="match status" value="2"/>
</dbReference>
<evidence type="ECO:0000259" key="8">
    <source>
        <dbReference type="PROSITE" id="PS50110"/>
    </source>
</evidence>
<dbReference type="SMART" id="SM00448">
    <property type="entry name" value="REC"/>
    <property type="match status" value="2"/>
</dbReference>
<dbReference type="InterPro" id="IPR005467">
    <property type="entry name" value="His_kinase_dom"/>
</dbReference>
<dbReference type="GO" id="GO:0005886">
    <property type="term" value="C:plasma membrane"/>
    <property type="evidence" value="ECO:0007669"/>
    <property type="project" value="TreeGrafter"/>
</dbReference>
<dbReference type="SMART" id="SM00387">
    <property type="entry name" value="HATPase_c"/>
    <property type="match status" value="1"/>
</dbReference>
<dbReference type="InterPro" id="IPR011006">
    <property type="entry name" value="CheY-like_superfamily"/>
</dbReference>
<dbReference type="PRINTS" id="PR00344">
    <property type="entry name" value="BCTRLSENSOR"/>
</dbReference>
<dbReference type="Gene3D" id="3.30.450.20">
    <property type="entry name" value="PAS domain"/>
    <property type="match status" value="1"/>
</dbReference>
<dbReference type="GO" id="GO:0009927">
    <property type="term" value="F:histidine phosphotransfer kinase activity"/>
    <property type="evidence" value="ECO:0007669"/>
    <property type="project" value="TreeGrafter"/>
</dbReference>
<dbReference type="OrthoDB" id="9769169at2"/>
<feature type="domain" description="Response regulatory" evidence="8">
    <location>
        <begin position="518"/>
        <end position="634"/>
    </location>
</feature>
<dbReference type="InterPro" id="IPR003594">
    <property type="entry name" value="HATPase_dom"/>
</dbReference>
<evidence type="ECO:0000256" key="1">
    <source>
        <dbReference type="ARBA" id="ARBA00000085"/>
    </source>
</evidence>
<dbReference type="SUPFAM" id="SSF55785">
    <property type="entry name" value="PYP-like sensor domain (PAS domain)"/>
    <property type="match status" value="1"/>
</dbReference>
<keyword evidence="4" id="KW-0808">Transferase</keyword>
<proteinExistence type="predicted"/>
<comment type="catalytic activity">
    <reaction evidence="1">
        <text>ATP + protein L-histidine = ADP + protein N-phospho-L-histidine.</text>
        <dbReference type="EC" id="2.7.13.3"/>
    </reaction>
</comment>
<accession>A0A1H7KSK1</accession>
<evidence type="ECO:0000256" key="6">
    <source>
        <dbReference type="PROSITE-ProRule" id="PRU00169"/>
    </source>
</evidence>
<dbReference type="Pfam" id="PF00072">
    <property type="entry name" value="Response_reg"/>
    <property type="match status" value="2"/>
</dbReference>
<reference evidence="11" key="1">
    <citation type="submission" date="2016-10" db="EMBL/GenBank/DDBJ databases">
        <authorList>
            <person name="Varghese N."/>
            <person name="Submissions S."/>
        </authorList>
    </citation>
    <scope>NUCLEOTIDE SEQUENCE [LARGE SCALE GENOMIC DNA]</scope>
    <source>
        <strain evidence="11">DSM 17044</strain>
    </source>
</reference>
<dbReference type="InterPro" id="IPR036097">
    <property type="entry name" value="HisK_dim/P_sf"/>
</dbReference>
<feature type="domain" description="PAS" evidence="9">
    <location>
        <begin position="142"/>
        <end position="194"/>
    </location>
</feature>
<evidence type="ECO:0000313" key="10">
    <source>
        <dbReference type="EMBL" id="SEK89843.1"/>
    </source>
</evidence>
<dbReference type="InterPro" id="IPR036890">
    <property type="entry name" value="HATPase_C_sf"/>
</dbReference>
<feature type="domain" description="Histidine kinase" evidence="7">
    <location>
        <begin position="279"/>
        <end position="498"/>
    </location>
</feature>
<evidence type="ECO:0000256" key="4">
    <source>
        <dbReference type="ARBA" id="ARBA00022679"/>
    </source>
</evidence>
<dbReference type="PANTHER" id="PTHR43047:SF64">
    <property type="entry name" value="HISTIDINE KINASE CONTAINING CHEY-HOMOLOGOUS RECEIVER DOMAIN AND PAS DOMAIN-RELATED"/>
    <property type="match status" value="1"/>
</dbReference>
<dbReference type="PROSITE" id="PS50112">
    <property type="entry name" value="PAS"/>
    <property type="match status" value="1"/>
</dbReference>
<dbReference type="Pfam" id="PF08448">
    <property type="entry name" value="PAS_4"/>
    <property type="match status" value="1"/>
</dbReference>
<dbReference type="InterPro" id="IPR003661">
    <property type="entry name" value="HisK_dim/P_dom"/>
</dbReference>
<dbReference type="Gene3D" id="1.10.287.130">
    <property type="match status" value="1"/>
</dbReference>
<dbReference type="SUPFAM" id="SSF47384">
    <property type="entry name" value="Homodimeric domain of signal transducing histidine kinase"/>
    <property type="match status" value="1"/>
</dbReference>
<dbReference type="InterPro" id="IPR004358">
    <property type="entry name" value="Sig_transdc_His_kin-like_C"/>
</dbReference>
<dbReference type="GO" id="GO:0000155">
    <property type="term" value="F:phosphorelay sensor kinase activity"/>
    <property type="evidence" value="ECO:0007669"/>
    <property type="project" value="InterPro"/>
</dbReference>
<dbReference type="SMART" id="SM00388">
    <property type="entry name" value="HisKA"/>
    <property type="match status" value="1"/>
</dbReference>
<evidence type="ECO:0000259" key="9">
    <source>
        <dbReference type="PROSITE" id="PS50112"/>
    </source>
</evidence>
<keyword evidence="3 6" id="KW-0597">Phosphoprotein</keyword>
<evidence type="ECO:0000256" key="3">
    <source>
        <dbReference type="ARBA" id="ARBA00022553"/>
    </source>
</evidence>
<dbReference type="CDD" id="cd00156">
    <property type="entry name" value="REC"/>
    <property type="match status" value="2"/>
</dbReference>
<dbReference type="InterPro" id="IPR013656">
    <property type="entry name" value="PAS_4"/>
</dbReference>
<dbReference type="InterPro" id="IPR000014">
    <property type="entry name" value="PAS"/>
</dbReference>
<dbReference type="CDD" id="cd00130">
    <property type="entry name" value="PAS"/>
    <property type="match status" value="1"/>
</dbReference>
<dbReference type="PANTHER" id="PTHR43047">
    <property type="entry name" value="TWO-COMPONENT HISTIDINE PROTEIN KINASE"/>
    <property type="match status" value="1"/>
</dbReference>
<dbReference type="SMART" id="SM00091">
    <property type="entry name" value="PAS"/>
    <property type="match status" value="1"/>
</dbReference>
<protein>
    <recommendedName>
        <fullName evidence="2">histidine kinase</fullName>
        <ecNumber evidence="2">2.7.13.3</ecNumber>
    </recommendedName>
</protein>
<dbReference type="NCBIfam" id="TIGR00229">
    <property type="entry name" value="sensory_box"/>
    <property type="match status" value="1"/>
</dbReference>
<dbReference type="Gene3D" id="3.30.565.10">
    <property type="entry name" value="Histidine kinase-like ATPase, C-terminal domain"/>
    <property type="match status" value="1"/>
</dbReference>
<dbReference type="PROSITE" id="PS50110">
    <property type="entry name" value="RESPONSE_REGULATORY"/>
    <property type="match status" value="2"/>
</dbReference>
<sequence length="644" mass="70785">MMQQAASSPVRVLLVEDDEDDFLLVRDALRAMGSGGVTIDWVSEADPALAALAEARHEVCLLDYQLGAHTGLELLEQARLQGVHTPIILLTGMAEGSEVDRQAQQAGAADFLAKSELTPVLLERSIRYAIQHARTLEVLRRSQANFRELIEQMPAGLTVLTGGRVVYVNPAMARLSGVSREALLGRTLEAFLAPLLGAGEWPKLREALPEEGTPLAPRDARLLRPSGEAIPVELARLPVVFDGQPGSLWVARDLTERRLLQSRLMLAERMASLGMVAGTVAHDITNPLSYVLANLHHLEADVLPRLPLAEAERSEVRTLLGDIRHGAQSFRDIIQQLRVFAHEGKEAPAPVEVHRVLESSIRMVQHTLRQRARLVRDYTQPLSVLADEGKLGQVFMHLLVNAAEALPEGDVEHQEIRLVTRPQGAQVAIEFHDTGASIPPDRRERVFEPFFPEAAGGVDTGLGLSVCRTIVTDLGGRLALESGPGRGRVFRLLLPVPERQAVLSPPPLPLGNVPRRGRILIVDDERMVGVAIRRALQREHEVEVMTDAREALERLVAGDPFDIILCDMMMPEMSGMELYEELSRVAPRVAGRMVFLTGGAFTPRAREFLGRVGNPCMEKPFLPEELRQLVQSLLVRESSAKPGA</sequence>
<evidence type="ECO:0000256" key="2">
    <source>
        <dbReference type="ARBA" id="ARBA00012438"/>
    </source>
</evidence>
<dbReference type="EC" id="2.7.13.3" evidence="2"/>
<dbReference type="SUPFAM" id="SSF52172">
    <property type="entry name" value="CheY-like"/>
    <property type="match status" value="2"/>
</dbReference>
<dbReference type="EMBL" id="FOAP01000003">
    <property type="protein sequence ID" value="SEK89843.1"/>
    <property type="molecule type" value="Genomic_DNA"/>
</dbReference>
<feature type="domain" description="Response regulatory" evidence="8">
    <location>
        <begin position="11"/>
        <end position="129"/>
    </location>
</feature>
<name>A0A1H7KSK1_STIAU</name>